<dbReference type="Gene3D" id="3.90.190.10">
    <property type="entry name" value="Protein tyrosine phosphatase superfamily"/>
    <property type="match status" value="1"/>
</dbReference>
<dbReference type="Pfam" id="PF04430">
    <property type="entry name" value="DUF498"/>
    <property type="match status" value="1"/>
</dbReference>
<protein>
    <submittedName>
        <fullName evidence="3">Dual specificity phosphatase</fullName>
    </submittedName>
</protein>
<proteinExistence type="predicted"/>
<dbReference type="GO" id="GO:0005743">
    <property type="term" value="C:mitochondrial inner membrane"/>
    <property type="evidence" value="ECO:0007669"/>
    <property type="project" value="TreeGrafter"/>
</dbReference>
<dbReference type="PANTHER" id="PTHR21192">
    <property type="entry name" value="NUCLEAR PROTEIN E3-3"/>
    <property type="match status" value="1"/>
</dbReference>
<dbReference type="PANTHER" id="PTHR21192:SF2">
    <property type="entry name" value="NADH DEHYDROGENASE [UBIQUINONE] 1 ALPHA SUBCOMPLEX ASSEMBLY FACTOR 3"/>
    <property type="match status" value="1"/>
</dbReference>
<evidence type="ECO:0000259" key="2">
    <source>
        <dbReference type="PROSITE" id="PS50056"/>
    </source>
</evidence>
<dbReference type="OrthoDB" id="428974at2759"/>
<feature type="region of interest" description="Disordered" evidence="1">
    <location>
        <begin position="248"/>
        <end position="278"/>
    </location>
</feature>
<name>A0A8H3ZGN1_9PEZI</name>
<dbReference type="Pfam" id="PF00782">
    <property type="entry name" value="DSPc"/>
    <property type="match status" value="1"/>
</dbReference>
<dbReference type="InterPro" id="IPR036748">
    <property type="entry name" value="MTH938-like_sf"/>
</dbReference>
<dbReference type="PROSITE" id="PS50056">
    <property type="entry name" value="TYR_PHOSPHATASE_2"/>
    <property type="match status" value="1"/>
</dbReference>
<dbReference type="InterPro" id="IPR029058">
    <property type="entry name" value="AB_hydrolase_fold"/>
</dbReference>
<feature type="region of interest" description="Disordered" evidence="1">
    <location>
        <begin position="560"/>
        <end position="637"/>
    </location>
</feature>
<dbReference type="Pfam" id="PF00561">
    <property type="entry name" value="Abhydrolase_1"/>
    <property type="match status" value="1"/>
</dbReference>
<evidence type="ECO:0000313" key="3">
    <source>
        <dbReference type="EMBL" id="KAF0319014.1"/>
    </source>
</evidence>
<keyword evidence="4" id="KW-1185">Reference proteome</keyword>
<dbReference type="FunFam" id="3.40.50.1820:FF:000273">
    <property type="entry name" value="Dual specificity phosphatase catalytic domain protein"/>
    <property type="match status" value="1"/>
</dbReference>
<feature type="compositionally biased region" description="Basic and acidic residues" evidence="1">
    <location>
        <begin position="590"/>
        <end position="611"/>
    </location>
</feature>
<feature type="compositionally biased region" description="Polar residues" evidence="1">
    <location>
        <begin position="248"/>
        <end position="261"/>
    </location>
</feature>
<dbReference type="SUPFAM" id="SSF52799">
    <property type="entry name" value="(Phosphotyrosine protein) phosphatases II"/>
    <property type="match status" value="1"/>
</dbReference>
<dbReference type="FunFam" id="3.90.190.10:FF:000090">
    <property type="entry name" value="Dual specificity phosphatase catalytic domain protein"/>
    <property type="match status" value="1"/>
</dbReference>
<evidence type="ECO:0000313" key="4">
    <source>
        <dbReference type="Proteomes" id="UP000434172"/>
    </source>
</evidence>
<reference evidence="3 4" key="1">
    <citation type="submission" date="2019-12" db="EMBL/GenBank/DDBJ databases">
        <title>A genome sequence resource for the geographically widespread anthracnose pathogen Colletotrichum asianum.</title>
        <authorList>
            <person name="Meng Y."/>
        </authorList>
    </citation>
    <scope>NUCLEOTIDE SEQUENCE [LARGE SCALE GENOMIC DNA]</scope>
    <source>
        <strain evidence="3 4">ICMP 18580</strain>
    </source>
</reference>
<dbReference type="CDD" id="cd14502">
    <property type="entry name" value="RNA_5'-triphosphatase"/>
    <property type="match status" value="1"/>
</dbReference>
<dbReference type="AlphaFoldDB" id="A0A8H3ZGN1"/>
<comment type="caution">
    <text evidence="3">The sequence shown here is derived from an EMBL/GenBank/DDBJ whole genome shotgun (WGS) entry which is preliminary data.</text>
</comment>
<dbReference type="InterPro" id="IPR000073">
    <property type="entry name" value="AB_hydrolase_1"/>
</dbReference>
<organism evidence="3 4">
    <name type="scientific">Colletotrichum asianum</name>
    <dbReference type="NCBI Taxonomy" id="702518"/>
    <lineage>
        <taxon>Eukaryota</taxon>
        <taxon>Fungi</taxon>
        <taxon>Dikarya</taxon>
        <taxon>Ascomycota</taxon>
        <taxon>Pezizomycotina</taxon>
        <taxon>Sordariomycetes</taxon>
        <taxon>Hypocreomycetidae</taxon>
        <taxon>Glomerellales</taxon>
        <taxon>Glomerellaceae</taxon>
        <taxon>Colletotrichum</taxon>
        <taxon>Colletotrichum gloeosporioides species complex</taxon>
    </lineage>
</organism>
<dbReference type="Proteomes" id="UP000434172">
    <property type="component" value="Unassembled WGS sequence"/>
</dbReference>
<dbReference type="EMBL" id="WOWK01000101">
    <property type="protein sequence ID" value="KAF0319014.1"/>
    <property type="molecule type" value="Genomic_DNA"/>
</dbReference>
<evidence type="ECO:0000256" key="1">
    <source>
        <dbReference type="SAM" id="MobiDB-lite"/>
    </source>
</evidence>
<dbReference type="InterPro" id="IPR016130">
    <property type="entry name" value="Tyr_Pase_AS"/>
</dbReference>
<accession>A0A8H3ZGN1</accession>
<dbReference type="SUPFAM" id="SSF53474">
    <property type="entry name" value="alpha/beta-Hydrolases"/>
    <property type="match status" value="1"/>
</dbReference>
<dbReference type="InterPro" id="IPR007523">
    <property type="entry name" value="NDUFAF3/AAMDC"/>
</dbReference>
<sequence>MNSPASTRVLRAFARAQRTIPRSLPRVSTPLRPSAAPSQIACLRSQFHTAPSRLKKNKTNEYEGGTDFSELDVLGNTPTPSTSIDVCMSDGFSLNSGLKILDGNAALLIGGEAFEWRPWEAKGTMNLINAKGQFEIPPEAFGVLELVWPRPDLLILGVGPKIVPLAPSTKKHLSSLGIRVDVLDTGNAASQFNLLATERGVDEVAGALIPIGWVEGKGAALIIPLLTVVFATLSVPVAKTRLDPGTTTHIPSVNMGDQQQARGGWWSNPHDPESTDPELLKQNSEIRTFKTDRYTYADIRIFYKRHQQADQLPKPPIPLLVFIHGLGGSVAQFHPLLTSLVHISSCLAIDLPGCGRSKFAQTSWDAYSPEALAELLEVIIDEYRQKEPDRNVVLIGHSMGTTMCAQLASRNTTHRTDLRTHIVGLVAICPVSGPPPADKTALFRKLLWVPGWLFDLWRAYDRWGGPQSASVSRFVGPGADLELRKLQDRFNNQSRTPVWRRMAWGSLPTFKNGVARGGVPGKDVWAGVDVPVYLVGGEADKLTPPGEVGKIEEYLQTKAPLSPETGSEDGHETVVDSAAPVNTSQNVTDHVPESIDDIRDEDFQRDRRLDEGADTTEDPSTPDESSPANFPPQPRHPTKVVKSIIIPAPANHALLFMPSTARVLAHHISDFLACHVTGRFSLKWQLQYLSREGKWDVKNLAKWKNVVPVSLPIGPKGKPAVFRAMKTLREADDVHCPAEFVKNWGKIIKDVVDISHDQPVYDPRSMEKGGVRYHKFATVSKVPPSEGEVAHFVALVDKLREEQKKRAEEEGWEAVDGENQVIGVHCHYGFNRTGYFIVCYLVERCGLGVQEAIDTFAEARPNGIRHSHFLDKLHQVYVINNYINNYNNNHSNNYNHNYNKKPKMNRFRVYATKTLSGTVASPRTFHACKLSHDFGSAPAPKPAQQQQNNTIAAADIESDVQKLAALVKSARAATERIEGRVGVRGCIVDDGRKLAGPLYRAIGFDVNVFQKVDKAEVIRRKLAASFSGEGKVKSEGGKVLEKLREVQEEMGEVLGRLEAVERESRVPVGGRGNWRGGRFLDLDCL</sequence>
<dbReference type="Gene3D" id="3.40.50.1820">
    <property type="entry name" value="alpha/beta hydrolase"/>
    <property type="match status" value="1"/>
</dbReference>
<dbReference type="GO" id="GO:0032981">
    <property type="term" value="P:mitochondrial respiratory chain complex I assembly"/>
    <property type="evidence" value="ECO:0007669"/>
    <property type="project" value="TreeGrafter"/>
</dbReference>
<dbReference type="PROSITE" id="PS00383">
    <property type="entry name" value="TYR_PHOSPHATASE_1"/>
    <property type="match status" value="1"/>
</dbReference>
<dbReference type="InterPro" id="IPR029021">
    <property type="entry name" value="Prot-tyrosine_phosphatase-like"/>
</dbReference>
<feature type="compositionally biased region" description="Acidic residues" evidence="1">
    <location>
        <begin position="612"/>
        <end position="621"/>
    </location>
</feature>
<dbReference type="SUPFAM" id="SSF64076">
    <property type="entry name" value="MTH938-like"/>
    <property type="match status" value="1"/>
</dbReference>
<feature type="domain" description="Tyrosine specific protein phosphatases" evidence="2">
    <location>
        <begin position="790"/>
        <end position="865"/>
    </location>
</feature>
<dbReference type="InterPro" id="IPR000340">
    <property type="entry name" value="Dual-sp_phosphatase_cat-dom"/>
</dbReference>
<dbReference type="Gene3D" id="3.40.1230.10">
    <property type="entry name" value="MTH938-like"/>
    <property type="match status" value="1"/>
</dbReference>
<gene>
    <name evidence="3" type="ORF">GQ607_013695</name>
</gene>
<dbReference type="InterPro" id="IPR000387">
    <property type="entry name" value="Tyr_Pase_dom"/>
</dbReference>